<reference evidence="2 3" key="1">
    <citation type="submission" date="2019-09" db="EMBL/GenBank/DDBJ databases">
        <title>Taxonomic organization of the family Brucellaceae based on a phylogenomic approach.</title>
        <authorList>
            <person name="Leclercq S."/>
            <person name="Cloeckaert A."/>
            <person name="Zygmunt M.S."/>
        </authorList>
    </citation>
    <scope>NUCLEOTIDE SEQUENCE [LARGE SCALE GENOMIC DNA]</scope>
    <source>
        <strain evidence="2 3">CCUG 34461</strain>
    </source>
</reference>
<gene>
    <name evidence="2" type="ORF">F9L06_21785</name>
</gene>
<dbReference type="Pfam" id="PF04214">
    <property type="entry name" value="DUF411"/>
    <property type="match status" value="1"/>
</dbReference>
<protein>
    <submittedName>
        <fullName evidence="2">DUF411 domain-containing protein</fullName>
    </submittedName>
</protein>
<dbReference type="RefSeq" id="WP_100653153.1">
    <property type="nucleotide sequence ID" value="NZ_WBWX01000011.1"/>
</dbReference>
<dbReference type="InterPro" id="IPR006311">
    <property type="entry name" value="TAT_signal"/>
</dbReference>
<evidence type="ECO:0000313" key="3">
    <source>
        <dbReference type="Proteomes" id="UP000441102"/>
    </source>
</evidence>
<feature type="chain" id="PRO_5026078195" evidence="1">
    <location>
        <begin position="32"/>
        <end position="161"/>
    </location>
</feature>
<dbReference type="EMBL" id="WBWX01000011">
    <property type="protein sequence ID" value="KAB2792214.1"/>
    <property type="molecule type" value="Genomic_DNA"/>
</dbReference>
<keyword evidence="1" id="KW-0732">Signal</keyword>
<dbReference type="InterPro" id="IPR007332">
    <property type="entry name" value="DUF411"/>
</dbReference>
<sequence>MRNDHRISRRAVLAAAGALPLLISMAGSGIAETLPLVNVTKDPSCGCCDGWVAHIEAAGFPVRVVESTDMDRLKQRLGVPAELASCHTAEVGGYVVEGHVPAAAIRRLLAERPDATGLAVPGMPAGSPGMDFPGVDPEPYEAFLFGPTTRSFGRFLGPREI</sequence>
<feature type="signal peptide" evidence="1">
    <location>
        <begin position="1"/>
        <end position="31"/>
    </location>
</feature>
<evidence type="ECO:0000313" key="2">
    <source>
        <dbReference type="EMBL" id="KAB2792214.1"/>
    </source>
</evidence>
<name>A0A6I0DM04_BRUAN</name>
<evidence type="ECO:0000256" key="1">
    <source>
        <dbReference type="SAM" id="SignalP"/>
    </source>
</evidence>
<dbReference type="Proteomes" id="UP000441102">
    <property type="component" value="Unassembled WGS sequence"/>
</dbReference>
<dbReference type="PROSITE" id="PS51318">
    <property type="entry name" value="TAT"/>
    <property type="match status" value="1"/>
</dbReference>
<accession>A0A6I0DM04</accession>
<comment type="caution">
    <text evidence="2">The sequence shown here is derived from an EMBL/GenBank/DDBJ whole genome shotgun (WGS) entry which is preliminary data.</text>
</comment>
<proteinExistence type="predicted"/>
<organism evidence="2 3">
    <name type="scientific">Brucella anthropi</name>
    <name type="common">Ochrobactrum anthropi</name>
    <dbReference type="NCBI Taxonomy" id="529"/>
    <lineage>
        <taxon>Bacteria</taxon>
        <taxon>Pseudomonadati</taxon>
        <taxon>Pseudomonadota</taxon>
        <taxon>Alphaproteobacteria</taxon>
        <taxon>Hyphomicrobiales</taxon>
        <taxon>Brucellaceae</taxon>
        <taxon>Brucella/Ochrobactrum group</taxon>
        <taxon>Brucella</taxon>
    </lineage>
</organism>
<dbReference type="AlphaFoldDB" id="A0A6I0DM04"/>